<dbReference type="GO" id="GO:0018578">
    <property type="term" value="F:protocatechuate 3,4-dioxygenase activity"/>
    <property type="evidence" value="ECO:0007669"/>
    <property type="project" value="InterPro"/>
</dbReference>
<dbReference type="AlphaFoldDB" id="A0A286HMB2"/>
<dbReference type="Pfam" id="PF00775">
    <property type="entry name" value="Dioxygenase_C"/>
    <property type="match status" value="1"/>
</dbReference>
<dbReference type="GO" id="GO:0019619">
    <property type="term" value="P:3,4-dihydroxybenzoate catabolic process"/>
    <property type="evidence" value="ECO:0007669"/>
    <property type="project" value="InterPro"/>
</dbReference>
<dbReference type="InterPro" id="IPR024756">
    <property type="entry name" value="PCDO_beta_N"/>
</dbReference>
<dbReference type="InterPro" id="IPR000627">
    <property type="entry name" value="Intradiol_dOase_C"/>
</dbReference>
<feature type="domain" description="Intradiol ring-cleavage dioxygenases" evidence="4">
    <location>
        <begin position="84"/>
        <end position="112"/>
    </location>
</feature>
<evidence type="ECO:0000256" key="1">
    <source>
        <dbReference type="ARBA" id="ARBA00007825"/>
    </source>
</evidence>
<dbReference type="InterPro" id="IPR015889">
    <property type="entry name" value="Intradiol_dOase_core"/>
</dbReference>
<evidence type="ECO:0000313" key="5">
    <source>
        <dbReference type="EMBL" id="SOE08963.1"/>
    </source>
</evidence>
<dbReference type="GO" id="GO:0008199">
    <property type="term" value="F:ferric iron binding"/>
    <property type="evidence" value="ECO:0007669"/>
    <property type="project" value="InterPro"/>
</dbReference>
<dbReference type="InterPro" id="IPR050770">
    <property type="entry name" value="Intradiol_RC_Dioxygenase"/>
</dbReference>
<accession>A0A286HMB2</accession>
<organism evidence="5 6">
    <name type="scientific">Hoeflea halophila</name>
    <dbReference type="NCBI Taxonomy" id="714899"/>
    <lineage>
        <taxon>Bacteria</taxon>
        <taxon>Pseudomonadati</taxon>
        <taxon>Pseudomonadota</taxon>
        <taxon>Alphaproteobacteria</taxon>
        <taxon>Hyphomicrobiales</taxon>
        <taxon>Rhizobiaceae</taxon>
        <taxon>Hoeflea</taxon>
    </lineage>
</organism>
<evidence type="ECO:0000256" key="2">
    <source>
        <dbReference type="ARBA" id="ARBA00022964"/>
    </source>
</evidence>
<gene>
    <name evidence="5" type="ORF">SAMN05877838_0658</name>
</gene>
<dbReference type="RefSeq" id="WP_097105060.1">
    <property type="nucleotide sequence ID" value="NZ_OCPC01000001.1"/>
</dbReference>
<proteinExistence type="inferred from homology"/>
<dbReference type="PANTHER" id="PTHR33711:SF10">
    <property type="entry name" value="INTRADIOL RING-CLEAVAGE DIOXYGENASES DOMAIN-CONTAINING PROTEIN"/>
    <property type="match status" value="1"/>
</dbReference>
<evidence type="ECO:0000256" key="3">
    <source>
        <dbReference type="ARBA" id="ARBA00023002"/>
    </source>
</evidence>
<dbReference type="Gene3D" id="2.60.130.10">
    <property type="entry name" value="Aromatic compound dioxygenase"/>
    <property type="match status" value="1"/>
</dbReference>
<dbReference type="PROSITE" id="PS00083">
    <property type="entry name" value="INTRADIOL_DIOXYGENAS"/>
    <property type="match status" value="1"/>
</dbReference>
<dbReference type="OrthoDB" id="9805815at2"/>
<comment type="similarity">
    <text evidence="1">Belongs to the intradiol ring-cleavage dioxygenase family.</text>
</comment>
<sequence>MKNSKPTATSYFTRDRAWHPKAYAPGYKSSVLRAPTRPLIAIGNSLSETTGPAFGDDIIGPLDNDLTLNFARPGESAIGERILVHGRVLDERGQPVPKVLLEFWQANAGGRYRHKKDGYLAPLDPNFGGCGRTLTGDDGSYAFRTIRPGPYPWPNGPNDWRPAHIHISVFGQAFAQRLITQMYFEGDPLIPICPIVRTIADPAAIEQLTARLDMNSSAPMDALAYRFDIILRGSRSTLFENRPEGN</sequence>
<keyword evidence="6" id="KW-1185">Reference proteome</keyword>
<dbReference type="InterPro" id="IPR012785">
    <property type="entry name" value="Protocat_dOase_b"/>
</dbReference>
<keyword evidence="2 5" id="KW-0223">Dioxygenase</keyword>
<dbReference type="PANTHER" id="PTHR33711">
    <property type="entry name" value="DIOXYGENASE, PUTATIVE (AFU_ORTHOLOGUE AFUA_2G02910)-RELATED"/>
    <property type="match status" value="1"/>
</dbReference>
<evidence type="ECO:0000313" key="6">
    <source>
        <dbReference type="Proteomes" id="UP000219465"/>
    </source>
</evidence>
<keyword evidence="3" id="KW-0560">Oxidoreductase</keyword>
<dbReference type="Proteomes" id="UP000219465">
    <property type="component" value="Unassembled WGS sequence"/>
</dbReference>
<reference evidence="6" key="1">
    <citation type="submission" date="2017-08" db="EMBL/GenBank/DDBJ databases">
        <authorList>
            <person name="Varghese N."/>
            <person name="Submissions S."/>
        </authorList>
    </citation>
    <scope>NUCLEOTIDE SEQUENCE [LARGE SCALE GENOMIC DNA]</scope>
    <source>
        <strain evidence="6">KCTC 23107</strain>
    </source>
</reference>
<protein>
    <submittedName>
        <fullName evidence="5">Protocatechuate 3,4-dioxygenase beta subunit</fullName>
    </submittedName>
</protein>
<evidence type="ECO:0000259" key="4">
    <source>
        <dbReference type="PROSITE" id="PS00083"/>
    </source>
</evidence>
<dbReference type="EMBL" id="OCPC01000001">
    <property type="protein sequence ID" value="SOE08963.1"/>
    <property type="molecule type" value="Genomic_DNA"/>
</dbReference>
<name>A0A286HMB2_9HYPH</name>
<dbReference type="Pfam" id="PF12391">
    <property type="entry name" value="PCDO_beta_N"/>
    <property type="match status" value="1"/>
</dbReference>
<dbReference type="NCBIfam" id="TIGR02422">
    <property type="entry name" value="protocat_beta"/>
    <property type="match status" value="1"/>
</dbReference>
<dbReference type="SUPFAM" id="SSF49482">
    <property type="entry name" value="Aromatic compound dioxygenase"/>
    <property type="match status" value="1"/>
</dbReference>